<protein>
    <submittedName>
        <fullName evidence="1">Uncharacterized protein</fullName>
    </submittedName>
</protein>
<proteinExistence type="predicted"/>
<dbReference type="EMBL" id="WMEO01000023">
    <property type="protein sequence ID" value="MYL17489.1"/>
    <property type="molecule type" value="Genomic_DNA"/>
</dbReference>
<organism evidence="1 2">
    <name type="scientific">Halorubrum distributum</name>
    <dbReference type="NCBI Taxonomy" id="29283"/>
    <lineage>
        <taxon>Archaea</taxon>
        <taxon>Methanobacteriati</taxon>
        <taxon>Methanobacteriota</taxon>
        <taxon>Stenosarchaea group</taxon>
        <taxon>Halobacteria</taxon>
        <taxon>Halobacteriales</taxon>
        <taxon>Haloferacaceae</taxon>
        <taxon>Halorubrum</taxon>
        <taxon>Halorubrum distributum group</taxon>
    </lineage>
</organism>
<reference evidence="1 2" key="1">
    <citation type="submission" date="2019-11" db="EMBL/GenBank/DDBJ databases">
        <title>Genome sequences of 17 halophilic strains isolated from different environments.</title>
        <authorList>
            <person name="Furrow R.E."/>
        </authorList>
    </citation>
    <scope>NUCLEOTIDE SEQUENCE [LARGE SCALE GENOMIC DNA]</scope>
    <source>
        <strain evidence="1 2">22517_05_Cabo</strain>
    </source>
</reference>
<name>A0A6B1IE38_9EURY</name>
<gene>
    <name evidence="1" type="ORF">GLW36_12655</name>
</gene>
<sequence length="71" mass="7598">MSVGTLFSSGAFKTVEAERGLGVNALTDGEIADSDLCADLVVDVESYNTVAVTPEPKKKRRLDSRDVHDSN</sequence>
<evidence type="ECO:0000313" key="1">
    <source>
        <dbReference type="EMBL" id="MYL17489.1"/>
    </source>
</evidence>
<dbReference type="AlphaFoldDB" id="A0A6B1IE38"/>
<dbReference type="Proteomes" id="UP000460194">
    <property type="component" value="Unassembled WGS sequence"/>
</dbReference>
<dbReference type="RefSeq" id="WP_159369374.1">
    <property type="nucleotide sequence ID" value="NZ_WMEO01000023.1"/>
</dbReference>
<accession>A0A6B1IE38</accession>
<comment type="caution">
    <text evidence="1">The sequence shown here is derived from an EMBL/GenBank/DDBJ whole genome shotgun (WGS) entry which is preliminary data.</text>
</comment>
<evidence type="ECO:0000313" key="2">
    <source>
        <dbReference type="Proteomes" id="UP000460194"/>
    </source>
</evidence>